<proteinExistence type="predicted"/>
<feature type="compositionally biased region" description="Low complexity" evidence="1">
    <location>
        <begin position="1"/>
        <end position="14"/>
    </location>
</feature>
<reference evidence="2" key="1">
    <citation type="submission" date="2023-10" db="EMBL/GenBank/DDBJ databases">
        <title>Genome assembly of Pristionchus species.</title>
        <authorList>
            <person name="Yoshida K."/>
            <person name="Sommer R.J."/>
        </authorList>
    </citation>
    <scope>NUCLEOTIDE SEQUENCE</scope>
    <source>
        <strain evidence="2">RS5133</strain>
    </source>
</reference>
<name>A0AAV5VBX3_9BILA</name>
<evidence type="ECO:0000256" key="1">
    <source>
        <dbReference type="SAM" id="MobiDB-lite"/>
    </source>
</evidence>
<dbReference type="AlphaFoldDB" id="A0AAV5VBX3"/>
<comment type="caution">
    <text evidence="2">The sequence shown here is derived from an EMBL/GenBank/DDBJ whole genome shotgun (WGS) entry which is preliminary data.</text>
</comment>
<gene>
    <name evidence="2" type="ORF">PFISCL1PPCAC_8488</name>
</gene>
<feature type="non-terminal residue" evidence="2">
    <location>
        <position position="1"/>
    </location>
</feature>
<dbReference type="Proteomes" id="UP001432322">
    <property type="component" value="Unassembled WGS sequence"/>
</dbReference>
<feature type="region of interest" description="Disordered" evidence="1">
    <location>
        <begin position="1"/>
        <end position="33"/>
    </location>
</feature>
<accession>A0AAV5VBX3</accession>
<dbReference type="EMBL" id="BTSY01000003">
    <property type="protein sequence ID" value="GMT17191.1"/>
    <property type="molecule type" value="Genomic_DNA"/>
</dbReference>
<organism evidence="2 3">
    <name type="scientific">Pristionchus fissidentatus</name>
    <dbReference type="NCBI Taxonomy" id="1538716"/>
    <lineage>
        <taxon>Eukaryota</taxon>
        <taxon>Metazoa</taxon>
        <taxon>Ecdysozoa</taxon>
        <taxon>Nematoda</taxon>
        <taxon>Chromadorea</taxon>
        <taxon>Rhabditida</taxon>
        <taxon>Rhabditina</taxon>
        <taxon>Diplogasteromorpha</taxon>
        <taxon>Diplogasteroidea</taxon>
        <taxon>Neodiplogasteridae</taxon>
        <taxon>Pristionchus</taxon>
    </lineage>
</organism>
<feature type="compositionally biased region" description="Basic and acidic residues" evidence="1">
    <location>
        <begin position="16"/>
        <end position="27"/>
    </location>
</feature>
<sequence length="127" mass="15172">VQHVQHVQQIQPIQHHNHEYQAAEPTDKYSYNEQRDQIRLQKQQLQLQQENMMLQQLQEQLQQHPPNSVAAFAAQYGFTMEQLEQQTPSYSKEFNANSPQNFKQVYDKMVAEQEYRQQQFPTVKKIA</sequence>
<feature type="non-terminal residue" evidence="2">
    <location>
        <position position="127"/>
    </location>
</feature>
<evidence type="ECO:0000313" key="2">
    <source>
        <dbReference type="EMBL" id="GMT17191.1"/>
    </source>
</evidence>
<protein>
    <submittedName>
        <fullName evidence="2">Uncharacterized protein</fullName>
    </submittedName>
</protein>
<keyword evidence="3" id="KW-1185">Reference proteome</keyword>
<evidence type="ECO:0000313" key="3">
    <source>
        <dbReference type="Proteomes" id="UP001432322"/>
    </source>
</evidence>